<dbReference type="Gene3D" id="1.20.1070.10">
    <property type="entry name" value="Rhodopsin 7-helix transmembrane proteins"/>
    <property type="match status" value="2"/>
</dbReference>
<dbReference type="FunFam" id="1.10.2000.10:FF:000016">
    <property type="entry name" value="Frizzled"/>
    <property type="match status" value="1"/>
</dbReference>
<dbReference type="InterPro" id="IPR000210">
    <property type="entry name" value="BTB/POZ_dom"/>
</dbReference>
<evidence type="ECO:0000259" key="19">
    <source>
        <dbReference type="PROSITE" id="PS50144"/>
    </source>
</evidence>
<evidence type="ECO:0000256" key="15">
    <source>
        <dbReference type="SAM" id="Phobius"/>
    </source>
</evidence>
<evidence type="ECO:0000313" key="22">
    <source>
        <dbReference type="Proteomes" id="UP001562425"/>
    </source>
</evidence>
<dbReference type="InterPro" id="IPR020067">
    <property type="entry name" value="Frizzled_dom"/>
</dbReference>
<evidence type="ECO:0000256" key="2">
    <source>
        <dbReference type="ARBA" id="ARBA00008077"/>
    </source>
</evidence>
<dbReference type="PRINTS" id="PR00489">
    <property type="entry name" value="FRIZZLED"/>
</dbReference>
<feature type="transmembrane region" description="Helical" evidence="15">
    <location>
        <begin position="885"/>
        <end position="907"/>
    </location>
</feature>
<evidence type="ECO:0000256" key="7">
    <source>
        <dbReference type="ARBA" id="ARBA00022729"/>
    </source>
</evidence>
<evidence type="ECO:0000256" key="12">
    <source>
        <dbReference type="ARBA" id="ARBA00023180"/>
    </source>
</evidence>
<dbReference type="GO" id="GO:0005886">
    <property type="term" value="C:plasma membrane"/>
    <property type="evidence" value="ECO:0007669"/>
    <property type="project" value="UniProtKB-SubCell"/>
</dbReference>
<reference evidence="21 22" key="1">
    <citation type="submission" date="2024-05" db="EMBL/GenBank/DDBJ databases">
        <title>Culex pipiens pipiens assembly and annotation.</title>
        <authorList>
            <person name="Alout H."/>
            <person name="Durand T."/>
        </authorList>
    </citation>
    <scope>NUCLEOTIDE SEQUENCE [LARGE SCALE GENOMIC DNA]</scope>
    <source>
        <strain evidence="21">HA-2024</strain>
        <tissue evidence="21">Whole body</tissue>
    </source>
</reference>
<proteinExistence type="inferred from homology"/>
<dbReference type="Pfam" id="PF00651">
    <property type="entry name" value="BTB"/>
    <property type="match status" value="1"/>
</dbReference>
<evidence type="ECO:0000256" key="13">
    <source>
        <dbReference type="PROSITE-ProRule" id="PRU00090"/>
    </source>
</evidence>
<feature type="domain" description="G-protein coupled receptors family 2 profile 2" evidence="20">
    <location>
        <begin position="609"/>
        <end position="914"/>
    </location>
</feature>
<evidence type="ECO:0000256" key="16">
    <source>
        <dbReference type="SAM" id="SignalP"/>
    </source>
</evidence>
<dbReference type="Gene3D" id="1.10.2000.10">
    <property type="entry name" value="Frizzled cysteine-rich domain"/>
    <property type="match status" value="1"/>
</dbReference>
<feature type="disulfide bond" evidence="13">
    <location>
        <begin position="50"/>
        <end position="111"/>
    </location>
</feature>
<gene>
    <name evidence="21" type="ORF">pipiens_006997</name>
</gene>
<name>A0ABD1DMI9_CULPP</name>
<dbReference type="InterPro" id="IPR036790">
    <property type="entry name" value="Frizzled_dom_sf"/>
</dbReference>
<evidence type="ECO:0000256" key="8">
    <source>
        <dbReference type="ARBA" id="ARBA00022989"/>
    </source>
</evidence>
<dbReference type="InterPro" id="IPR017981">
    <property type="entry name" value="GPCR_2-like_7TM"/>
</dbReference>
<feature type="transmembrane region" description="Helical" evidence="15">
    <location>
        <begin position="772"/>
        <end position="802"/>
    </location>
</feature>
<feature type="transmembrane region" description="Helical" evidence="15">
    <location>
        <begin position="823"/>
        <end position="846"/>
    </location>
</feature>
<keyword evidence="9 15" id="KW-0472">Membrane</keyword>
<dbReference type="Pfam" id="PF01534">
    <property type="entry name" value="Frizzled"/>
    <property type="match status" value="1"/>
</dbReference>
<dbReference type="PROSITE" id="PS50097">
    <property type="entry name" value="BTB"/>
    <property type="match status" value="1"/>
</dbReference>
<keyword evidence="7 16" id="KW-0732">Signal</keyword>
<dbReference type="SMART" id="SM00225">
    <property type="entry name" value="BTB"/>
    <property type="match status" value="1"/>
</dbReference>
<keyword evidence="12" id="KW-0325">Glycoprotein</keyword>
<dbReference type="EMBL" id="JBEHCU010005087">
    <property type="protein sequence ID" value="KAL1400968.1"/>
    <property type="molecule type" value="Genomic_DNA"/>
</dbReference>
<dbReference type="InterPro" id="IPR000539">
    <property type="entry name" value="Frizzled/Smoothened_7TM"/>
</dbReference>
<evidence type="ECO:0000256" key="9">
    <source>
        <dbReference type="ARBA" id="ARBA00023136"/>
    </source>
</evidence>
<dbReference type="PANTHER" id="PTHR11309">
    <property type="entry name" value="FRIZZLED"/>
    <property type="match status" value="1"/>
</dbReference>
<dbReference type="PROSITE" id="PS50144">
    <property type="entry name" value="MATH"/>
    <property type="match status" value="1"/>
</dbReference>
<feature type="disulfide bond" evidence="13">
    <location>
        <begin position="58"/>
        <end position="104"/>
    </location>
</feature>
<comment type="caution">
    <text evidence="13">Lacks conserved residue(s) required for the propagation of feature annotation.</text>
</comment>
<dbReference type="SUPFAM" id="SSF54695">
    <property type="entry name" value="POZ domain"/>
    <property type="match status" value="1"/>
</dbReference>
<feature type="signal peptide" evidence="16">
    <location>
        <begin position="1"/>
        <end position="20"/>
    </location>
</feature>
<feature type="transmembrane region" description="Helical" evidence="15">
    <location>
        <begin position="693"/>
        <end position="719"/>
    </location>
</feature>
<dbReference type="Gene3D" id="3.30.710.10">
    <property type="entry name" value="Potassium Channel Kv1.1, Chain A"/>
    <property type="match status" value="1"/>
</dbReference>
<keyword evidence="22" id="KW-1185">Reference proteome</keyword>
<comment type="similarity">
    <text evidence="2">Belongs to the G-protein coupled receptor Fz/Smo family.</text>
</comment>
<dbReference type="SMART" id="SM01330">
    <property type="entry name" value="Frizzled"/>
    <property type="match status" value="1"/>
</dbReference>
<dbReference type="SUPFAM" id="SSF63501">
    <property type="entry name" value="Frizzled cysteine-rich domain"/>
    <property type="match status" value="1"/>
</dbReference>
<feature type="transmembrane region" description="Helical" evidence="15">
    <location>
        <begin position="633"/>
        <end position="653"/>
    </location>
</feature>
<evidence type="ECO:0000259" key="18">
    <source>
        <dbReference type="PROSITE" id="PS50097"/>
    </source>
</evidence>
<dbReference type="Gene3D" id="2.60.210.10">
    <property type="entry name" value="Apoptosis, Tumor Necrosis Factor Receptor Associated Protein 2, Chain A"/>
    <property type="match status" value="1"/>
</dbReference>
<evidence type="ECO:0000256" key="10">
    <source>
        <dbReference type="ARBA" id="ARBA00023157"/>
    </source>
</evidence>
<comment type="subcellular location">
    <subcellularLocation>
        <location evidence="1">Cell membrane</location>
        <topology evidence="1">Multi-pass membrane protein</topology>
    </subcellularLocation>
</comment>
<evidence type="ECO:0000256" key="14">
    <source>
        <dbReference type="SAM" id="MobiDB-lite"/>
    </source>
</evidence>
<dbReference type="InterPro" id="IPR011333">
    <property type="entry name" value="SKP1/BTB/POZ_sf"/>
</dbReference>
<keyword evidence="5" id="KW-0879">Wnt signaling pathway</keyword>
<dbReference type="CDD" id="cd07458">
    <property type="entry name" value="CRD_FZ1_like"/>
    <property type="match status" value="1"/>
</dbReference>
<dbReference type="InterPro" id="IPR015526">
    <property type="entry name" value="Frizzled/SFRP"/>
</dbReference>
<dbReference type="PANTHER" id="PTHR11309:SF47">
    <property type="entry name" value="FRIZZLED"/>
    <property type="match status" value="1"/>
</dbReference>
<dbReference type="SMART" id="SM00063">
    <property type="entry name" value="FRI"/>
    <property type="match status" value="1"/>
</dbReference>
<dbReference type="InterPro" id="IPR008974">
    <property type="entry name" value="TRAF-like"/>
</dbReference>
<dbReference type="PROSITE" id="PS50038">
    <property type="entry name" value="FZ"/>
    <property type="match status" value="1"/>
</dbReference>
<evidence type="ECO:0000256" key="4">
    <source>
        <dbReference type="ARBA" id="ARBA00022475"/>
    </source>
</evidence>
<dbReference type="AlphaFoldDB" id="A0ABD1DMI9"/>
<evidence type="ECO:0000256" key="1">
    <source>
        <dbReference type="ARBA" id="ARBA00004651"/>
    </source>
</evidence>
<evidence type="ECO:0000256" key="6">
    <source>
        <dbReference type="ARBA" id="ARBA00022692"/>
    </source>
</evidence>
<keyword evidence="6 15" id="KW-0812">Transmembrane</keyword>
<keyword evidence="8 15" id="KW-1133">Transmembrane helix</keyword>
<comment type="caution">
    <text evidence="21">The sequence shown here is derived from an EMBL/GenBank/DDBJ whole genome shotgun (WGS) entry which is preliminary data.</text>
</comment>
<dbReference type="InterPro" id="IPR002083">
    <property type="entry name" value="MATH/TRAF_dom"/>
</dbReference>
<keyword evidence="3" id="KW-0217">Developmental protein</keyword>
<evidence type="ECO:0000259" key="17">
    <source>
        <dbReference type="PROSITE" id="PS50038"/>
    </source>
</evidence>
<dbReference type="SUPFAM" id="SSF49599">
    <property type="entry name" value="TRAF domain-like"/>
    <property type="match status" value="1"/>
</dbReference>
<dbReference type="FunFam" id="3.30.710.10:FF:000159">
    <property type="entry name" value="Speckle-type POZ protein B"/>
    <property type="match status" value="1"/>
</dbReference>
<dbReference type="Gene3D" id="6.20.250.50">
    <property type="match status" value="1"/>
</dbReference>
<sequence>MAKLSSIVLVVLSYANVGLSIQDQQQLPQHDPYSETSGLVPEEFQHHNRCEPITIPFCTDIQYNKTIMPNLLGHHKQEEAALEVHQFIPLVKIDCSPDLKFFLCSLYAPVCTILSYPIPPCRSLCESARVCESIMRTFDFQWPENLECSKFPLDGKELCVSQNNSSETTPIPPGALQTTKPRAPPRNTPPAVLKHDLGFVCPVQLKAPAIMGYSLTVGGKVTKDCGAPCNSMFFSENERTVLKYWVGSWAAVCVASCLFTVKCVTSVKTINYSYSWCINDFSDWCALSGDVPESATFSSNDGEELEWQLYFRPQSVSSRPHSALMLWLTKSASKKVQVEFKLSLLDGESKLIGSRSTKHLFTHERCGFGWDGFIERKRLMKRVRVFDKLIITCDIRAKVKIENELSITYNTTTVSDSLKKDLFNLLDDEKLTDVTFMIRGQDFPAHKCILAARSPVFAAMFSHSMQEAIASIVNIPDVDPAVFKELLRFIYTDQVNDLDTMADRLYAAADKYDIAALRSHCQKMILKKLSIETAGDALKLADLHCDRDMKARVLQFLRSRDAIGVTGTIGWQEMVASHPHLEEEAFKIMADSSAKGKRSSSVVWRFGRALLRTFKVLTFLIDSSRFRYPERPIVFLAICYLIVGCAYVAGLGAGDSVACREAFQPQIKIGRMQMLSTITQGHRQSTSCTVLFMALYFCSMAAFGWWACLALAWFLAAGLKWGHEAIENRSHLFHLVAWAIPAVQTIFVLALGKVEGDVLSGVCFVGQLDSRSLGMFLLIPLCVYLSLGAIFLLAGFVSLFRIRTVMKHDGTRTDKLERLMLRIGFFSGLFILPALGYLGCLFYEYYNFDDWMIQWNRQMCRIFSIPCPATKYNAQMVPEEDRPIFHIYMAKYVCSMLVGVTSSVWLWSGKTVVSWKQFAERLQGKDSRSRGAYV</sequence>
<keyword evidence="10 13" id="KW-1015">Disulfide bond</keyword>
<evidence type="ECO:0000256" key="5">
    <source>
        <dbReference type="ARBA" id="ARBA00022687"/>
    </source>
</evidence>
<dbReference type="Proteomes" id="UP001562425">
    <property type="component" value="Unassembled WGS sequence"/>
</dbReference>
<evidence type="ECO:0000256" key="11">
    <source>
        <dbReference type="ARBA" id="ARBA00023170"/>
    </source>
</evidence>
<evidence type="ECO:0000256" key="3">
    <source>
        <dbReference type="ARBA" id="ARBA00022473"/>
    </source>
</evidence>
<feature type="domain" description="FZ" evidence="17">
    <location>
        <begin position="45"/>
        <end position="162"/>
    </location>
</feature>
<evidence type="ECO:0000259" key="20">
    <source>
        <dbReference type="PROSITE" id="PS50261"/>
    </source>
</evidence>
<evidence type="ECO:0000313" key="21">
    <source>
        <dbReference type="EMBL" id="KAL1400968.1"/>
    </source>
</evidence>
<dbReference type="Pfam" id="PF01392">
    <property type="entry name" value="Fz"/>
    <property type="match status" value="1"/>
</dbReference>
<feature type="domain" description="MATH" evidence="19">
    <location>
        <begin position="271"/>
        <end position="395"/>
    </location>
</feature>
<dbReference type="GO" id="GO:0016055">
    <property type="term" value="P:Wnt signaling pathway"/>
    <property type="evidence" value="ECO:0007669"/>
    <property type="project" value="UniProtKB-KW"/>
</dbReference>
<feature type="chain" id="PRO_5044760365" evidence="16">
    <location>
        <begin position="21"/>
        <end position="934"/>
    </location>
</feature>
<feature type="region of interest" description="Disordered" evidence="14">
    <location>
        <begin position="163"/>
        <end position="184"/>
    </location>
</feature>
<organism evidence="21 22">
    <name type="scientific">Culex pipiens pipiens</name>
    <name type="common">Northern house mosquito</name>
    <dbReference type="NCBI Taxonomy" id="38569"/>
    <lineage>
        <taxon>Eukaryota</taxon>
        <taxon>Metazoa</taxon>
        <taxon>Ecdysozoa</taxon>
        <taxon>Arthropoda</taxon>
        <taxon>Hexapoda</taxon>
        <taxon>Insecta</taxon>
        <taxon>Pterygota</taxon>
        <taxon>Neoptera</taxon>
        <taxon>Endopterygota</taxon>
        <taxon>Diptera</taxon>
        <taxon>Nematocera</taxon>
        <taxon>Culicoidea</taxon>
        <taxon>Culicidae</taxon>
        <taxon>Culicinae</taxon>
        <taxon>Culicini</taxon>
        <taxon>Culex</taxon>
        <taxon>Culex</taxon>
    </lineage>
</organism>
<keyword evidence="11" id="KW-0675">Receptor</keyword>
<dbReference type="PROSITE" id="PS50261">
    <property type="entry name" value="G_PROTEIN_RECEP_F2_4"/>
    <property type="match status" value="1"/>
</dbReference>
<protein>
    <submittedName>
        <fullName evidence="21">Uncharacterized protein</fullName>
    </submittedName>
</protein>
<keyword evidence="4" id="KW-1003">Cell membrane</keyword>
<accession>A0ABD1DMI9</accession>
<feature type="domain" description="BTB" evidence="18">
    <location>
        <begin position="432"/>
        <end position="499"/>
    </location>
</feature>
<dbReference type="Pfam" id="PF22486">
    <property type="entry name" value="MATH_2"/>
    <property type="match status" value="1"/>
</dbReference>